<keyword evidence="2" id="KW-1133">Transmembrane helix</keyword>
<protein>
    <submittedName>
        <fullName evidence="3">Uncharacterized protein</fullName>
    </submittedName>
</protein>
<accession>A0AA37TRG7</accession>
<dbReference type="AlphaFoldDB" id="A0AA37TRG7"/>
<organism evidence="3 4">
    <name type="scientific">Methylobacterium tardum</name>
    <dbReference type="NCBI Taxonomy" id="374432"/>
    <lineage>
        <taxon>Bacteria</taxon>
        <taxon>Pseudomonadati</taxon>
        <taxon>Pseudomonadota</taxon>
        <taxon>Alphaproteobacteria</taxon>
        <taxon>Hyphomicrobiales</taxon>
        <taxon>Methylobacteriaceae</taxon>
        <taxon>Methylobacterium</taxon>
    </lineage>
</organism>
<keyword evidence="2" id="KW-0472">Membrane</keyword>
<reference evidence="4" key="1">
    <citation type="journal article" date="2019" name="Int. J. Syst. Evol. Microbiol.">
        <title>The Global Catalogue of Microorganisms (GCM) 10K type strain sequencing project: providing services to taxonomists for standard genome sequencing and annotation.</title>
        <authorList>
            <consortium name="The Broad Institute Genomics Platform"/>
            <consortium name="The Broad Institute Genome Sequencing Center for Infectious Disease"/>
            <person name="Wu L."/>
            <person name="Ma J."/>
        </authorList>
    </citation>
    <scope>NUCLEOTIDE SEQUENCE [LARGE SCALE GENOMIC DNA]</scope>
    <source>
        <strain evidence="4">NBRC 103632</strain>
    </source>
</reference>
<gene>
    <name evidence="3" type="ORF">GCM10007890_64790</name>
</gene>
<evidence type="ECO:0000313" key="4">
    <source>
        <dbReference type="Proteomes" id="UP001157440"/>
    </source>
</evidence>
<dbReference type="RefSeq" id="WP_238195734.1">
    <property type="nucleotide sequence ID" value="NZ_BPQZ01000006.1"/>
</dbReference>
<evidence type="ECO:0000256" key="2">
    <source>
        <dbReference type="SAM" id="Phobius"/>
    </source>
</evidence>
<evidence type="ECO:0000313" key="3">
    <source>
        <dbReference type="EMBL" id="GLS74461.1"/>
    </source>
</evidence>
<sequence>MPEQAADGQLHTGVHDDAVGHARPGTEAATLALRPVLLTGLFIVLFVGATLAGLRLYYTLTVSLPLMRPPRTFPEPRLQRAPAGDLDAFLRDQKARLAGYAWIDRDRGIARMPIDAAMARLAAEGDAGFAAPAQPEQVPPLGSRGGASSALPAPDGQPGSHQRAASEGAR</sequence>
<dbReference type="Proteomes" id="UP001157440">
    <property type="component" value="Unassembled WGS sequence"/>
</dbReference>
<keyword evidence="4" id="KW-1185">Reference proteome</keyword>
<proteinExistence type="predicted"/>
<feature type="transmembrane region" description="Helical" evidence="2">
    <location>
        <begin position="36"/>
        <end position="58"/>
    </location>
</feature>
<dbReference type="EMBL" id="BSPL01000038">
    <property type="protein sequence ID" value="GLS74461.1"/>
    <property type="molecule type" value="Genomic_DNA"/>
</dbReference>
<comment type="caution">
    <text evidence="3">The sequence shown here is derived from an EMBL/GenBank/DDBJ whole genome shotgun (WGS) entry which is preliminary data.</text>
</comment>
<name>A0AA37TRG7_9HYPH</name>
<feature type="region of interest" description="Disordered" evidence="1">
    <location>
        <begin position="128"/>
        <end position="170"/>
    </location>
</feature>
<evidence type="ECO:0000256" key="1">
    <source>
        <dbReference type="SAM" id="MobiDB-lite"/>
    </source>
</evidence>
<keyword evidence="2" id="KW-0812">Transmembrane</keyword>